<name>A0A812U5N8_9DINO</name>
<feature type="signal peptide" evidence="1">
    <location>
        <begin position="1"/>
        <end position="19"/>
    </location>
</feature>
<dbReference type="PROSITE" id="PS51257">
    <property type="entry name" value="PROKAR_LIPOPROTEIN"/>
    <property type="match status" value="1"/>
</dbReference>
<reference evidence="2" key="1">
    <citation type="submission" date="2021-02" db="EMBL/GenBank/DDBJ databases">
        <authorList>
            <person name="Dougan E. K."/>
            <person name="Rhodes N."/>
            <person name="Thang M."/>
            <person name="Chan C."/>
        </authorList>
    </citation>
    <scope>NUCLEOTIDE SEQUENCE</scope>
</reference>
<keyword evidence="1" id="KW-0732">Signal</keyword>
<dbReference type="InterPro" id="IPR035914">
    <property type="entry name" value="Sperma_CUB_dom_sf"/>
</dbReference>
<evidence type="ECO:0000313" key="2">
    <source>
        <dbReference type="EMBL" id="CAE7553092.1"/>
    </source>
</evidence>
<dbReference type="SUPFAM" id="SSF49854">
    <property type="entry name" value="Spermadhesin, CUB domain"/>
    <property type="match status" value="1"/>
</dbReference>
<sequence length="251" mass="26910">MAARCSTLCLLGLASLVEGTPSWQVTSGSCVVEGDCVASSNYPTTYPDNDRCVIEVVPNNTRAIDVINFLTEESFDSLIINGLAYSGSNGPQGVVPQEALQWISDAGHFLDLLTNLSAPLDGSFAGKRSCTAEGDCIASSNYPGNYPDNASRDACQIAVDPNNTRAIRVESFSTEQDFDLLTVNGAEFSGMNGPSGVTPQGTILWGADARLHPLALWVHRARLVEFVSTFHNHISMAPRITQDLDFQDSGF</sequence>
<evidence type="ECO:0008006" key="4">
    <source>
        <dbReference type="Google" id="ProtNLM"/>
    </source>
</evidence>
<protein>
    <recommendedName>
        <fullName evidence="4">CUB domain-containing protein</fullName>
    </recommendedName>
</protein>
<dbReference type="EMBL" id="CAJNDS010002636">
    <property type="protein sequence ID" value="CAE7553092.1"/>
    <property type="molecule type" value="Genomic_DNA"/>
</dbReference>
<proteinExistence type="predicted"/>
<organism evidence="2 3">
    <name type="scientific">Symbiodinium natans</name>
    <dbReference type="NCBI Taxonomy" id="878477"/>
    <lineage>
        <taxon>Eukaryota</taxon>
        <taxon>Sar</taxon>
        <taxon>Alveolata</taxon>
        <taxon>Dinophyceae</taxon>
        <taxon>Suessiales</taxon>
        <taxon>Symbiodiniaceae</taxon>
        <taxon>Symbiodinium</taxon>
    </lineage>
</organism>
<comment type="caution">
    <text evidence="2">The sequence shown here is derived from an EMBL/GenBank/DDBJ whole genome shotgun (WGS) entry which is preliminary data.</text>
</comment>
<dbReference type="AlphaFoldDB" id="A0A812U5N8"/>
<dbReference type="Proteomes" id="UP000604046">
    <property type="component" value="Unassembled WGS sequence"/>
</dbReference>
<evidence type="ECO:0000256" key="1">
    <source>
        <dbReference type="SAM" id="SignalP"/>
    </source>
</evidence>
<gene>
    <name evidence="2" type="ORF">SNAT2548_LOCUS31063</name>
</gene>
<accession>A0A812U5N8</accession>
<evidence type="ECO:0000313" key="3">
    <source>
        <dbReference type="Proteomes" id="UP000604046"/>
    </source>
</evidence>
<keyword evidence="3" id="KW-1185">Reference proteome</keyword>
<feature type="chain" id="PRO_5032931714" description="CUB domain-containing protein" evidence="1">
    <location>
        <begin position="20"/>
        <end position="251"/>
    </location>
</feature>